<sequence>MSGSLKDISRCLPPPLRARCRTVSCQKPEESRIGHVQWCLCGSCVPMPTEKESVCCKELNLFLLLSMVLVPITRSYKTHPSFNAVCINPDVLWAARVSLHDRFSAGLPNRGQITNRSNRYAGYRQFTWWMHGWLGRRVRRVIPSCAVNKIRQVYPEPSGLYTGFQPVDMDHTEVDEAWTDFYDM</sequence>
<evidence type="ECO:0000259" key="1">
    <source>
        <dbReference type="Pfam" id="PF20478"/>
    </source>
</evidence>
<dbReference type="Pfam" id="PF20478">
    <property type="entry name" value="P2RX7_C"/>
    <property type="match status" value="1"/>
</dbReference>
<name>A0A8C6UFB6_9GOBI</name>
<evidence type="ECO:0000313" key="2">
    <source>
        <dbReference type="Ensembl" id="ENSNMLP00000035487.1"/>
    </source>
</evidence>
<reference evidence="2" key="1">
    <citation type="submission" date="2025-08" db="UniProtKB">
        <authorList>
            <consortium name="Ensembl"/>
        </authorList>
    </citation>
    <scope>IDENTIFICATION</scope>
</reference>
<organism evidence="2 3">
    <name type="scientific">Neogobius melanostomus</name>
    <name type="common">round goby</name>
    <dbReference type="NCBI Taxonomy" id="47308"/>
    <lineage>
        <taxon>Eukaryota</taxon>
        <taxon>Metazoa</taxon>
        <taxon>Chordata</taxon>
        <taxon>Craniata</taxon>
        <taxon>Vertebrata</taxon>
        <taxon>Euteleostomi</taxon>
        <taxon>Actinopterygii</taxon>
        <taxon>Neopterygii</taxon>
        <taxon>Teleostei</taxon>
        <taxon>Neoteleostei</taxon>
        <taxon>Acanthomorphata</taxon>
        <taxon>Gobiaria</taxon>
        <taxon>Gobiiformes</taxon>
        <taxon>Gobioidei</taxon>
        <taxon>Gobiidae</taxon>
        <taxon>Benthophilinae</taxon>
        <taxon>Neogobiini</taxon>
        <taxon>Neogobius</taxon>
    </lineage>
</organism>
<proteinExistence type="predicted"/>
<evidence type="ECO:0000313" key="3">
    <source>
        <dbReference type="Proteomes" id="UP000694523"/>
    </source>
</evidence>
<protein>
    <recommendedName>
        <fullName evidence="1">P2X purinoreceptor 7 intracellular domain-containing protein</fullName>
    </recommendedName>
</protein>
<reference evidence="2" key="2">
    <citation type="submission" date="2025-09" db="UniProtKB">
        <authorList>
            <consortium name="Ensembl"/>
        </authorList>
    </citation>
    <scope>IDENTIFICATION</scope>
</reference>
<accession>A0A8C6UFB6</accession>
<dbReference type="PANTHER" id="PTHR36981">
    <property type="entry name" value="ZGC:195170"/>
    <property type="match status" value="1"/>
</dbReference>
<dbReference type="AlphaFoldDB" id="A0A8C6UFB6"/>
<dbReference type="InterPro" id="IPR046815">
    <property type="entry name" value="P2RX7_C"/>
</dbReference>
<feature type="domain" description="P2X purinoreceptor 7 intracellular" evidence="1">
    <location>
        <begin position="111"/>
        <end position="165"/>
    </location>
</feature>
<keyword evidence="3" id="KW-1185">Reference proteome</keyword>
<dbReference type="Ensembl" id="ENSNMLT00000039530.1">
    <property type="protein sequence ID" value="ENSNMLP00000035487.1"/>
    <property type="gene ID" value="ENSNMLG00000022029.1"/>
</dbReference>
<dbReference type="Proteomes" id="UP000694523">
    <property type="component" value="Unplaced"/>
</dbReference>